<sequence>MNRLRTSLSFRGYPDQSLVTYYDGEQKDISVDQFSLFWELLEALSITNSQNKIQAWKDKHGVSDEEYESIMEVLKENNLLEEESEKAERYTEFFKRNLNFFRTYGWNTDVILDKLSSLTISIIGAGTVGASIAYTCAKMGVGKIIIHDSDHVEAKNIPAQFVYDCNDTGNSKVVALKNKIYEANPHTEVVIYDKKVEEIQDLEQSFTEHKVDYIYSCFDDSFSELYRNLINKSSELGITCIVLGYAYDMTVAYILDKDNINFFLDHSIISFDRDFLITENRGMMLQSLIGSYLGTRILLGESGFMPHKRKEAYTFNVKTMEFQMLDCIEELVVDEFTKDLNTIYKLEEIPQMVTEYRKVIDNVGGKIPQGLEVELLSLQQFFTLLINIDALETFQLEKVYQDFTQLINSIDDEQDSPTEQSEDYYVKYMSLINHMNISLGDQIEGIYSIFSRINQISDEQERKLLQEKCFTEIKEYADVILDYFEETKKPFIELANTTKYMEQVFGCSDHHLDIFNKIYQEQFESLTKRIYEVIFPNNQTNHVDFLYFQEEKEEIPDLELEKGFQLLRNAFKDRNYPFMRHIGELENKSAVKQNHSNLNRTFYFPPVKENKIIIDFNGSYNSLFTLAHEIGHSYFNKAYNDSFFDDSYKLVNETIANYKEISFLHALMNAPGMDGQKKGISMEYLHRMNKTLISSYSIYVLENQTLQHIRSNGKISVEDFLQIQEESPALLLKDINFINRKHANLNVLLNPGFVFDYQDHIQEPVSFLLAMYLYDYSLKHGEDYTDYQIKTALANKSTRLDSFCHSMFGTSFNQEIIHHSIGVTNRLIEMLKEYTEENSSIKMGS</sequence>
<comment type="caution">
    <text evidence="2">The sequence shown here is derived from an EMBL/GenBank/DDBJ whole genome shotgun (WGS) entry which is preliminary data.</text>
</comment>
<keyword evidence="3" id="KW-1185">Reference proteome</keyword>
<evidence type="ECO:0000313" key="2">
    <source>
        <dbReference type="EMBL" id="MFD2043091.1"/>
    </source>
</evidence>
<dbReference type="CDD" id="cd01483">
    <property type="entry name" value="E1_enzyme_family"/>
    <property type="match status" value="1"/>
</dbReference>
<dbReference type="Pfam" id="PF00899">
    <property type="entry name" value="ThiF"/>
    <property type="match status" value="1"/>
</dbReference>
<organism evidence="2 3">
    <name type="scientific">Ornithinibacillus salinisoli</name>
    <dbReference type="NCBI Taxonomy" id="1848459"/>
    <lineage>
        <taxon>Bacteria</taxon>
        <taxon>Bacillati</taxon>
        <taxon>Bacillota</taxon>
        <taxon>Bacilli</taxon>
        <taxon>Bacillales</taxon>
        <taxon>Bacillaceae</taxon>
        <taxon>Ornithinibacillus</taxon>
    </lineage>
</organism>
<dbReference type="InterPro" id="IPR045886">
    <property type="entry name" value="ThiF/MoeB/HesA"/>
</dbReference>
<dbReference type="RefSeq" id="WP_377554902.1">
    <property type="nucleotide sequence ID" value="NZ_JBHUHQ010000002.1"/>
</dbReference>
<dbReference type="InterPro" id="IPR000594">
    <property type="entry name" value="ThiF_NAD_FAD-bd"/>
</dbReference>
<dbReference type="Proteomes" id="UP001597383">
    <property type="component" value="Unassembled WGS sequence"/>
</dbReference>
<dbReference type="GO" id="GO:0016779">
    <property type="term" value="F:nucleotidyltransferase activity"/>
    <property type="evidence" value="ECO:0007669"/>
    <property type="project" value="UniProtKB-KW"/>
</dbReference>
<dbReference type="EMBL" id="JBHUHQ010000002">
    <property type="protein sequence ID" value="MFD2043091.1"/>
    <property type="molecule type" value="Genomic_DNA"/>
</dbReference>
<proteinExistence type="predicted"/>
<evidence type="ECO:0000259" key="1">
    <source>
        <dbReference type="Pfam" id="PF00899"/>
    </source>
</evidence>
<dbReference type="Gene3D" id="3.40.50.720">
    <property type="entry name" value="NAD(P)-binding Rossmann-like Domain"/>
    <property type="match status" value="1"/>
</dbReference>
<protein>
    <submittedName>
        <fullName evidence="2">ThiF family adenylyltransferase</fullName>
    </submittedName>
</protein>
<dbReference type="SUPFAM" id="SSF69572">
    <property type="entry name" value="Activating enzymes of the ubiquitin-like proteins"/>
    <property type="match status" value="1"/>
</dbReference>
<gene>
    <name evidence="2" type="ORF">ACFSJF_02045</name>
</gene>
<evidence type="ECO:0000313" key="3">
    <source>
        <dbReference type="Proteomes" id="UP001597383"/>
    </source>
</evidence>
<feature type="domain" description="THIF-type NAD/FAD binding fold" evidence="1">
    <location>
        <begin position="108"/>
        <end position="231"/>
    </location>
</feature>
<dbReference type="PANTHER" id="PTHR43267:SF1">
    <property type="entry name" value="TRNA THREONYLCARBAMOYLADENOSINE DEHYDRATASE"/>
    <property type="match status" value="1"/>
</dbReference>
<dbReference type="InterPro" id="IPR035985">
    <property type="entry name" value="Ubiquitin-activating_enz"/>
</dbReference>
<keyword evidence="2" id="KW-0808">Transferase</keyword>
<dbReference type="InterPro" id="IPR042088">
    <property type="entry name" value="OligoPept_F_C"/>
</dbReference>
<reference evidence="3" key="1">
    <citation type="journal article" date="2019" name="Int. J. Syst. Evol. Microbiol.">
        <title>The Global Catalogue of Microorganisms (GCM) 10K type strain sequencing project: providing services to taxonomists for standard genome sequencing and annotation.</title>
        <authorList>
            <consortium name="The Broad Institute Genomics Platform"/>
            <consortium name="The Broad Institute Genome Sequencing Center for Infectious Disease"/>
            <person name="Wu L."/>
            <person name="Ma J."/>
        </authorList>
    </citation>
    <scope>NUCLEOTIDE SEQUENCE [LARGE SCALE GENOMIC DNA]</scope>
    <source>
        <strain evidence="3">R28</strain>
    </source>
</reference>
<keyword evidence="2" id="KW-0548">Nucleotidyltransferase</keyword>
<accession>A0ABW4VWL3</accession>
<name>A0ABW4VWL3_9BACI</name>
<dbReference type="Gene3D" id="1.10.1370.20">
    <property type="entry name" value="Oligoendopeptidase f, C-terminal domain"/>
    <property type="match status" value="1"/>
</dbReference>
<dbReference type="PANTHER" id="PTHR43267">
    <property type="entry name" value="TRNA THREONYLCARBAMOYLADENOSINE DEHYDRATASE"/>
    <property type="match status" value="1"/>
</dbReference>